<keyword evidence="3" id="KW-1185">Reference proteome</keyword>
<dbReference type="Pfam" id="PF00903">
    <property type="entry name" value="Glyoxalase"/>
    <property type="match status" value="1"/>
</dbReference>
<dbReference type="AlphaFoldDB" id="H6NMY5"/>
<dbReference type="SUPFAM" id="SSF54593">
    <property type="entry name" value="Glyoxalase/Bleomycin resistance protein/Dihydroxybiphenyl dioxygenase"/>
    <property type="match status" value="1"/>
</dbReference>
<evidence type="ECO:0000313" key="3">
    <source>
        <dbReference type="Proteomes" id="UP000007523"/>
    </source>
</evidence>
<dbReference type="EMBL" id="CP003235">
    <property type="protein sequence ID" value="AFC31025.1"/>
    <property type="molecule type" value="Genomic_DNA"/>
</dbReference>
<feature type="domain" description="VOC" evidence="1">
    <location>
        <begin position="2"/>
        <end position="113"/>
    </location>
</feature>
<gene>
    <name evidence="2" type="ORF">PM3016_4253</name>
</gene>
<accession>H6NMY5</accession>
<dbReference type="Gene3D" id="3.10.180.10">
    <property type="entry name" value="2,3-Dihydroxybiphenyl 1,2-Dioxygenase, domain 1"/>
    <property type="match status" value="1"/>
</dbReference>
<dbReference type="KEGG" id="pmq:PM3016_4253"/>
<evidence type="ECO:0000313" key="2">
    <source>
        <dbReference type="EMBL" id="AFC31025.1"/>
    </source>
</evidence>
<dbReference type="HOGENOM" id="CLU_122783_1_0_9"/>
<reference evidence="2 3" key="1">
    <citation type="journal article" date="2012" name="J. Bacteriol.">
        <title>Complete Genome Sequence of Paenibacillus mucilaginosus 3016, a Bacterium Functional as Microbial Fertilizer.</title>
        <authorList>
            <person name="Ma M."/>
            <person name="Wang Z."/>
            <person name="Li L."/>
            <person name="Jiang X."/>
            <person name="Guan D."/>
            <person name="Cao F."/>
            <person name="Chen H."/>
            <person name="Wang X."/>
            <person name="Shen D."/>
            <person name="Du B."/>
            <person name="Li J."/>
        </authorList>
    </citation>
    <scope>NUCLEOTIDE SEQUENCE [LARGE SCALE GENOMIC DNA]</scope>
    <source>
        <strain evidence="2 3">3016</strain>
    </source>
</reference>
<dbReference type="PROSITE" id="PS51819">
    <property type="entry name" value="VOC"/>
    <property type="match status" value="1"/>
</dbReference>
<evidence type="ECO:0000259" key="1">
    <source>
        <dbReference type="PROSITE" id="PS51819"/>
    </source>
</evidence>
<dbReference type="InterPro" id="IPR029068">
    <property type="entry name" value="Glyas_Bleomycin-R_OHBP_Dase"/>
</dbReference>
<dbReference type="STRING" id="1116391.PM3016_4253"/>
<dbReference type="InterPro" id="IPR004360">
    <property type="entry name" value="Glyas_Fos-R_dOase_dom"/>
</dbReference>
<dbReference type="RefSeq" id="WP_014370836.1">
    <property type="nucleotide sequence ID" value="NC_016935.1"/>
</dbReference>
<dbReference type="PANTHER" id="PTHR36113:SF3">
    <property type="entry name" value="SLL5075 PROTEIN"/>
    <property type="match status" value="1"/>
</dbReference>
<sequence>MKLNHLNLTVTDVTAARGFLETYFGLQTRHTRGDAFAMLSDDDGIVFTLMKGASVSYPKTFHIGFIQESEERVNEINRRLKEDGYEVEPPTRSHGWTFYVQAPGGFLVEVLCLS</sequence>
<protein>
    <recommendedName>
        <fullName evidence="1">VOC domain-containing protein</fullName>
    </recommendedName>
</protein>
<dbReference type="CDD" id="cd06587">
    <property type="entry name" value="VOC"/>
    <property type="match status" value="1"/>
</dbReference>
<dbReference type="InterPro" id="IPR037523">
    <property type="entry name" value="VOC_core"/>
</dbReference>
<dbReference type="InterPro" id="IPR051332">
    <property type="entry name" value="Fosfomycin_Res_Enzymes"/>
</dbReference>
<organism evidence="2 3">
    <name type="scientific">Paenibacillus mucilaginosus 3016</name>
    <dbReference type="NCBI Taxonomy" id="1116391"/>
    <lineage>
        <taxon>Bacteria</taxon>
        <taxon>Bacillati</taxon>
        <taxon>Bacillota</taxon>
        <taxon>Bacilli</taxon>
        <taxon>Bacillales</taxon>
        <taxon>Paenibacillaceae</taxon>
        <taxon>Paenibacillus</taxon>
    </lineage>
</organism>
<name>H6NMY5_9BACL</name>
<dbReference type="PANTHER" id="PTHR36113">
    <property type="entry name" value="LYASE, PUTATIVE-RELATED-RELATED"/>
    <property type="match status" value="1"/>
</dbReference>
<dbReference type="Proteomes" id="UP000007523">
    <property type="component" value="Chromosome"/>
</dbReference>
<proteinExistence type="predicted"/>